<dbReference type="Pfam" id="PF03127">
    <property type="entry name" value="GAT"/>
    <property type="match status" value="1"/>
</dbReference>
<dbReference type="GO" id="GO:0043130">
    <property type="term" value="F:ubiquitin binding"/>
    <property type="evidence" value="ECO:0007669"/>
    <property type="project" value="InterPro"/>
</dbReference>
<gene>
    <name evidence="3" type="ORF">HNAJ_LOCUS4188</name>
</gene>
<protein>
    <submittedName>
        <fullName evidence="5">GAT domain-containing protein</fullName>
    </submittedName>
</protein>
<name>A0A0R3TAV1_RODNA</name>
<dbReference type="GO" id="GO:0035091">
    <property type="term" value="F:phosphatidylinositol binding"/>
    <property type="evidence" value="ECO:0007669"/>
    <property type="project" value="InterPro"/>
</dbReference>
<reference evidence="3 4" key="2">
    <citation type="submission" date="2018-11" db="EMBL/GenBank/DDBJ databases">
        <authorList>
            <consortium name="Pathogen Informatics"/>
        </authorList>
    </citation>
    <scope>NUCLEOTIDE SEQUENCE [LARGE SCALE GENOMIC DNA]</scope>
</reference>
<evidence type="ECO:0000256" key="1">
    <source>
        <dbReference type="SAM" id="MobiDB-lite"/>
    </source>
</evidence>
<evidence type="ECO:0000313" key="5">
    <source>
        <dbReference type="WBParaSite" id="HNAJ_0000419001-mRNA-1"/>
    </source>
</evidence>
<organism evidence="5">
    <name type="scientific">Rodentolepis nana</name>
    <name type="common">Dwarf tapeworm</name>
    <name type="synonym">Hymenolepis nana</name>
    <dbReference type="NCBI Taxonomy" id="102285"/>
    <lineage>
        <taxon>Eukaryota</taxon>
        <taxon>Metazoa</taxon>
        <taxon>Spiralia</taxon>
        <taxon>Lophotrochozoa</taxon>
        <taxon>Platyhelminthes</taxon>
        <taxon>Cestoda</taxon>
        <taxon>Eucestoda</taxon>
        <taxon>Cyclophyllidea</taxon>
        <taxon>Hymenolepididae</taxon>
        <taxon>Rodentolepis</taxon>
    </lineage>
</organism>
<dbReference type="Proteomes" id="UP000278807">
    <property type="component" value="Unassembled WGS sequence"/>
</dbReference>
<reference evidence="5" key="1">
    <citation type="submission" date="2017-02" db="UniProtKB">
        <authorList>
            <consortium name="WormBaseParasite"/>
        </authorList>
    </citation>
    <scope>IDENTIFICATION</scope>
</reference>
<dbReference type="STRING" id="102285.A0A0R3TAV1"/>
<feature type="domain" description="GAT" evidence="2">
    <location>
        <begin position="1"/>
        <end position="93"/>
    </location>
</feature>
<dbReference type="InterPro" id="IPR027422">
    <property type="entry name" value="GGA1-3"/>
</dbReference>
<keyword evidence="4" id="KW-1185">Reference proteome</keyword>
<dbReference type="SUPFAM" id="SSF89009">
    <property type="entry name" value="GAT-like domain"/>
    <property type="match status" value="1"/>
</dbReference>
<feature type="region of interest" description="Disordered" evidence="1">
    <location>
        <begin position="113"/>
        <end position="132"/>
    </location>
</feature>
<dbReference type="GO" id="GO:0005802">
    <property type="term" value="C:trans-Golgi network"/>
    <property type="evidence" value="ECO:0007669"/>
    <property type="project" value="InterPro"/>
</dbReference>
<dbReference type="InterPro" id="IPR038425">
    <property type="entry name" value="GAT_sf"/>
</dbReference>
<dbReference type="OrthoDB" id="447025at2759"/>
<dbReference type="EMBL" id="UZAE01002786">
    <property type="protein sequence ID" value="VDO00048.1"/>
    <property type="molecule type" value="Genomic_DNA"/>
</dbReference>
<dbReference type="GO" id="GO:0006893">
    <property type="term" value="P:Golgi to plasma membrane transport"/>
    <property type="evidence" value="ECO:0007669"/>
    <property type="project" value="TreeGrafter"/>
</dbReference>
<dbReference type="PROSITE" id="PS50909">
    <property type="entry name" value="GAT"/>
    <property type="match status" value="1"/>
</dbReference>
<dbReference type="GO" id="GO:0031267">
    <property type="term" value="F:small GTPase binding"/>
    <property type="evidence" value="ECO:0007669"/>
    <property type="project" value="InterPro"/>
</dbReference>
<sequence>MEKRSRRALELETLKSNTSLLEEMLRCFDPNVPSSSSDKDVMEEIVANIKRTRPTIFELALTDDDRVEGFLTDVIETCSRASSVLERYEVEVLHKPPSTVEDPAIFLVDKHENRLPPSQPTSNTSADDLLTMSPSTNHELLQQDLLNLGIGDSLSPRNQSPSLSAAPKSSAQSNVNLLDRLLSNSPKNQKCKSPVLSLLEIVM</sequence>
<evidence type="ECO:0000313" key="3">
    <source>
        <dbReference type="EMBL" id="VDO00048.1"/>
    </source>
</evidence>
<feature type="compositionally biased region" description="Polar residues" evidence="1">
    <location>
        <begin position="120"/>
        <end position="132"/>
    </location>
</feature>
<feature type="region of interest" description="Disordered" evidence="1">
    <location>
        <begin position="151"/>
        <end position="171"/>
    </location>
</feature>
<accession>A0A0R3TAV1</accession>
<evidence type="ECO:0000259" key="2">
    <source>
        <dbReference type="PROSITE" id="PS50909"/>
    </source>
</evidence>
<dbReference type="GO" id="GO:0006886">
    <property type="term" value="P:intracellular protein transport"/>
    <property type="evidence" value="ECO:0007669"/>
    <property type="project" value="InterPro"/>
</dbReference>
<dbReference type="PANTHER" id="PTHR45905:SF1">
    <property type="entry name" value="GOLGI-LOCALIZED, GAMMA-ADAPTIN EAR CONTAINING, ARF BINDING PROTEIN"/>
    <property type="match status" value="1"/>
</dbReference>
<dbReference type="InterPro" id="IPR004152">
    <property type="entry name" value="GAT_dom"/>
</dbReference>
<dbReference type="GO" id="GO:0034394">
    <property type="term" value="P:protein localization to cell surface"/>
    <property type="evidence" value="ECO:0007669"/>
    <property type="project" value="TreeGrafter"/>
</dbReference>
<evidence type="ECO:0000313" key="4">
    <source>
        <dbReference type="Proteomes" id="UP000278807"/>
    </source>
</evidence>
<feature type="compositionally biased region" description="Low complexity" evidence="1">
    <location>
        <begin position="159"/>
        <end position="171"/>
    </location>
</feature>
<dbReference type="PANTHER" id="PTHR45905">
    <property type="entry name" value="GOLGI-LOCALIZED, GAMMA-ADAPTIN EAR CONTAINING, ARF BINDING PROTEIN"/>
    <property type="match status" value="1"/>
</dbReference>
<dbReference type="Gene3D" id="1.20.58.160">
    <property type="match status" value="1"/>
</dbReference>
<dbReference type="AlphaFoldDB" id="A0A0R3TAV1"/>
<proteinExistence type="predicted"/>
<dbReference type="WBParaSite" id="HNAJ_0000419001-mRNA-1">
    <property type="protein sequence ID" value="HNAJ_0000419001-mRNA-1"/>
    <property type="gene ID" value="HNAJ_0000419001"/>
</dbReference>